<dbReference type="InterPro" id="IPR029063">
    <property type="entry name" value="SAM-dependent_MTases_sf"/>
</dbReference>
<dbReference type="RefSeq" id="WP_097654197.1">
    <property type="nucleotide sequence ID" value="NZ_LYXE01000127.1"/>
</dbReference>
<dbReference type="UniPathway" id="UPA00079">
    <property type="reaction ID" value="UER00169"/>
</dbReference>
<keyword evidence="2 4" id="KW-0808">Transferase</keyword>
<accession>A0A2H3KI92</accession>
<comment type="similarity">
    <text evidence="4">Belongs to the class I-like SAM-binding methyltransferase superfamily. MenG/UbiE family.</text>
</comment>
<evidence type="ECO:0000313" key="5">
    <source>
        <dbReference type="EMBL" id="PDV97570.1"/>
    </source>
</evidence>
<dbReference type="Gene3D" id="3.40.50.150">
    <property type="entry name" value="Vaccinia Virus protein VP39"/>
    <property type="match status" value="1"/>
</dbReference>
<keyword evidence="1 4" id="KW-0489">Methyltransferase</keyword>
<sequence>MTVLPPIEEKARYVERMFARIAPGYDRVNRVMTFGLDQGWRRRVVEYVAPPVGGRSLDVGTGTGDFLPELAAWSRDGLAVGVDFTLPMMVAGQPKLEALGARYSQFVGGDALCLPFPDQTFDAITTGFVMRNVTDIRQAFAEMHRVARPGAMVACLEVARPRNPVIRLGHRLYFEGVVPWIGQLLGGDRRAYTYLPQSARAFPSPERLADLMREAGWNYVAYRLYGLGAVAIHVGART</sequence>
<dbReference type="NCBIfam" id="TIGR01934">
    <property type="entry name" value="MenG_MenH_UbiE"/>
    <property type="match status" value="1"/>
</dbReference>
<dbReference type="SUPFAM" id="SSF53335">
    <property type="entry name" value="S-adenosyl-L-methionine-dependent methyltransferases"/>
    <property type="match status" value="1"/>
</dbReference>
<dbReference type="CDD" id="cd02440">
    <property type="entry name" value="AdoMet_MTases"/>
    <property type="match status" value="1"/>
</dbReference>
<organism evidence="5 6">
    <name type="scientific">Candidatus Chloroploca asiatica</name>
    <dbReference type="NCBI Taxonomy" id="1506545"/>
    <lineage>
        <taxon>Bacteria</taxon>
        <taxon>Bacillati</taxon>
        <taxon>Chloroflexota</taxon>
        <taxon>Chloroflexia</taxon>
        <taxon>Chloroflexales</taxon>
        <taxon>Chloroflexineae</taxon>
        <taxon>Oscillochloridaceae</taxon>
        <taxon>Candidatus Chloroploca</taxon>
    </lineage>
</organism>
<dbReference type="GO" id="GO:0043770">
    <property type="term" value="F:demethylmenaquinone methyltransferase activity"/>
    <property type="evidence" value="ECO:0007669"/>
    <property type="project" value="UniProtKB-UniRule"/>
</dbReference>
<keyword evidence="4" id="KW-0474">Menaquinone biosynthesis</keyword>
<gene>
    <name evidence="4" type="primary">menG</name>
    <name evidence="5" type="ORF">A9Q02_03705</name>
</gene>
<dbReference type="Pfam" id="PF01209">
    <property type="entry name" value="Ubie_methyltran"/>
    <property type="match status" value="1"/>
</dbReference>
<feature type="binding site" evidence="4">
    <location>
        <begin position="110"/>
        <end position="111"/>
    </location>
    <ligand>
        <name>S-adenosyl-L-methionine</name>
        <dbReference type="ChEBI" id="CHEBI:59789"/>
    </ligand>
</feature>
<feature type="binding site" evidence="4">
    <location>
        <position position="83"/>
    </location>
    <ligand>
        <name>S-adenosyl-L-methionine</name>
        <dbReference type="ChEBI" id="CHEBI:59789"/>
    </ligand>
</feature>
<dbReference type="HAMAP" id="MF_01813">
    <property type="entry name" value="MenG_UbiE_methyltr"/>
    <property type="match status" value="1"/>
</dbReference>
<dbReference type="AlphaFoldDB" id="A0A2H3KI92"/>
<reference evidence="5 6" key="1">
    <citation type="submission" date="2016-05" db="EMBL/GenBank/DDBJ databases">
        <authorList>
            <person name="Lavstsen T."/>
            <person name="Jespersen J.S."/>
        </authorList>
    </citation>
    <scope>NUCLEOTIDE SEQUENCE [LARGE SCALE GENOMIC DNA]</scope>
    <source>
        <strain evidence="5 6">B7-9</strain>
    </source>
</reference>
<dbReference type="InterPro" id="IPR004033">
    <property type="entry name" value="UbiE/COQ5_MeTrFase"/>
</dbReference>
<evidence type="ECO:0000256" key="4">
    <source>
        <dbReference type="HAMAP-Rule" id="MF_01813"/>
    </source>
</evidence>
<dbReference type="EC" id="2.1.1.163" evidence="4"/>
<evidence type="ECO:0000256" key="3">
    <source>
        <dbReference type="ARBA" id="ARBA00022691"/>
    </source>
</evidence>
<keyword evidence="3 4" id="KW-0949">S-adenosyl-L-methionine</keyword>
<evidence type="ECO:0000256" key="2">
    <source>
        <dbReference type="ARBA" id="ARBA00022679"/>
    </source>
</evidence>
<comment type="caution">
    <text evidence="5">The sequence shown here is derived from an EMBL/GenBank/DDBJ whole genome shotgun (WGS) entry which is preliminary data.</text>
</comment>
<proteinExistence type="inferred from homology"/>
<comment type="function">
    <text evidence="4">Methyltransferase required for the conversion of demethylmenaquinol (DMKH2) to menaquinol (MKH2).</text>
</comment>
<feature type="binding site" evidence="4">
    <location>
        <position position="63"/>
    </location>
    <ligand>
        <name>S-adenosyl-L-methionine</name>
        <dbReference type="ChEBI" id="CHEBI:59789"/>
    </ligand>
</feature>
<evidence type="ECO:0000313" key="6">
    <source>
        <dbReference type="Proteomes" id="UP000220922"/>
    </source>
</evidence>
<comment type="catalytic activity">
    <reaction evidence="4">
        <text>a 2-demethylmenaquinol + S-adenosyl-L-methionine = a menaquinol + S-adenosyl-L-homocysteine + H(+)</text>
        <dbReference type="Rhea" id="RHEA:42640"/>
        <dbReference type="Rhea" id="RHEA-COMP:9539"/>
        <dbReference type="Rhea" id="RHEA-COMP:9563"/>
        <dbReference type="ChEBI" id="CHEBI:15378"/>
        <dbReference type="ChEBI" id="CHEBI:18151"/>
        <dbReference type="ChEBI" id="CHEBI:55437"/>
        <dbReference type="ChEBI" id="CHEBI:57856"/>
        <dbReference type="ChEBI" id="CHEBI:59789"/>
        <dbReference type="EC" id="2.1.1.163"/>
    </reaction>
</comment>
<comment type="pathway">
    <text evidence="4">Quinol/quinone metabolism; menaquinone biosynthesis; menaquinol from 1,4-dihydroxy-2-naphthoate: step 2/2.</text>
</comment>
<dbReference type="GO" id="GO:0009234">
    <property type="term" value="P:menaquinone biosynthetic process"/>
    <property type="evidence" value="ECO:0007669"/>
    <property type="project" value="UniProtKB-UniRule"/>
</dbReference>
<name>A0A2H3KI92_9CHLR</name>
<dbReference type="GO" id="GO:0032259">
    <property type="term" value="P:methylation"/>
    <property type="evidence" value="ECO:0007669"/>
    <property type="project" value="UniProtKB-KW"/>
</dbReference>
<dbReference type="PROSITE" id="PS51608">
    <property type="entry name" value="SAM_MT_UBIE"/>
    <property type="match status" value="1"/>
</dbReference>
<keyword evidence="6" id="KW-1185">Reference proteome</keyword>
<dbReference type="PANTHER" id="PTHR43591:SF24">
    <property type="entry name" value="2-METHOXY-6-POLYPRENYL-1,4-BENZOQUINOL METHYLASE, MITOCHONDRIAL"/>
    <property type="match status" value="1"/>
</dbReference>
<comment type="caution">
    <text evidence="4">Lacks conserved residue(s) required for the propagation of feature annotation.</text>
</comment>
<protein>
    <recommendedName>
        <fullName evidence="4">Demethylmenaquinone methyltransferase</fullName>
        <ecNumber evidence="4">2.1.1.163</ecNumber>
    </recommendedName>
</protein>
<dbReference type="OrthoDB" id="9808140at2"/>
<dbReference type="EMBL" id="LYXE01000127">
    <property type="protein sequence ID" value="PDV97570.1"/>
    <property type="molecule type" value="Genomic_DNA"/>
</dbReference>
<dbReference type="PANTHER" id="PTHR43591">
    <property type="entry name" value="METHYLTRANSFERASE"/>
    <property type="match status" value="1"/>
</dbReference>
<dbReference type="Proteomes" id="UP000220922">
    <property type="component" value="Unassembled WGS sequence"/>
</dbReference>
<evidence type="ECO:0000256" key="1">
    <source>
        <dbReference type="ARBA" id="ARBA00022603"/>
    </source>
</evidence>